<dbReference type="GO" id="GO:0006406">
    <property type="term" value="P:mRNA export from nucleus"/>
    <property type="evidence" value="ECO:0007669"/>
    <property type="project" value="TreeGrafter"/>
</dbReference>
<dbReference type="InterPro" id="IPR051229">
    <property type="entry name" value="ALYREF_mRNA_export"/>
</dbReference>
<protein>
    <recommendedName>
        <fullName evidence="4">RRM domain-containing protein</fullName>
    </recommendedName>
</protein>
<evidence type="ECO:0000313" key="5">
    <source>
        <dbReference type="EMBL" id="KAF7281757.1"/>
    </source>
</evidence>
<dbReference type="EMBL" id="JAACXV010000227">
    <property type="protein sequence ID" value="KAF7281757.1"/>
    <property type="molecule type" value="Genomic_DNA"/>
</dbReference>
<keyword evidence="6" id="KW-1185">Reference proteome</keyword>
<dbReference type="SMART" id="SM01218">
    <property type="entry name" value="FoP_duplication"/>
    <property type="match status" value="1"/>
</dbReference>
<dbReference type="InterPro" id="IPR012677">
    <property type="entry name" value="Nucleotide-bd_a/b_plait_sf"/>
</dbReference>
<dbReference type="Pfam" id="PF00076">
    <property type="entry name" value="RRM_1"/>
    <property type="match status" value="1"/>
</dbReference>
<organism evidence="5 6">
    <name type="scientific">Rhynchophorus ferrugineus</name>
    <name type="common">Red palm weevil</name>
    <name type="synonym">Curculio ferrugineus</name>
    <dbReference type="NCBI Taxonomy" id="354439"/>
    <lineage>
        <taxon>Eukaryota</taxon>
        <taxon>Metazoa</taxon>
        <taxon>Ecdysozoa</taxon>
        <taxon>Arthropoda</taxon>
        <taxon>Hexapoda</taxon>
        <taxon>Insecta</taxon>
        <taxon>Pterygota</taxon>
        <taxon>Neoptera</taxon>
        <taxon>Endopterygota</taxon>
        <taxon>Coleoptera</taxon>
        <taxon>Polyphaga</taxon>
        <taxon>Cucujiformia</taxon>
        <taxon>Curculionidae</taxon>
        <taxon>Dryophthorinae</taxon>
        <taxon>Rhynchophorus</taxon>
    </lineage>
</organism>
<dbReference type="SUPFAM" id="SSF54928">
    <property type="entry name" value="RNA-binding domain, RBD"/>
    <property type="match status" value="1"/>
</dbReference>
<accession>A0A834IXC9</accession>
<dbReference type="SMART" id="SM00360">
    <property type="entry name" value="RRM"/>
    <property type="match status" value="1"/>
</dbReference>
<dbReference type="Pfam" id="PF13865">
    <property type="entry name" value="FoP_duplication"/>
    <property type="match status" value="1"/>
</dbReference>
<dbReference type="InterPro" id="IPR025715">
    <property type="entry name" value="FoP_C"/>
</dbReference>
<evidence type="ECO:0000256" key="3">
    <source>
        <dbReference type="SAM" id="MobiDB-lite"/>
    </source>
</evidence>
<feature type="compositionally biased region" description="Basic residues" evidence="3">
    <location>
        <begin position="197"/>
        <end position="208"/>
    </location>
</feature>
<feature type="region of interest" description="Disordered" evidence="3">
    <location>
        <begin position="12"/>
        <end position="51"/>
    </location>
</feature>
<gene>
    <name evidence="5" type="ORF">GWI33_004315</name>
</gene>
<dbReference type="Gene3D" id="3.30.70.330">
    <property type="match status" value="1"/>
</dbReference>
<evidence type="ECO:0000256" key="2">
    <source>
        <dbReference type="PROSITE-ProRule" id="PRU00176"/>
    </source>
</evidence>
<dbReference type="OrthoDB" id="1049195at2759"/>
<feature type="region of interest" description="Disordered" evidence="3">
    <location>
        <begin position="188"/>
        <end position="232"/>
    </location>
</feature>
<feature type="domain" description="RRM" evidence="4">
    <location>
        <begin position="97"/>
        <end position="174"/>
    </location>
</feature>
<evidence type="ECO:0000259" key="4">
    <source>
        <dbReference type="PROSITE" id="PS50102"/>
    </source>
</evidence>
<name>A0A834IXC9_RHYFE</name>
<dbReference type="GO" id="GO:0005634">
    <property type="term" value="C:nucleus"/>
    <property type="evidence" value="ECO:0007669"/>
    <property type="project" value="TreeGrafter"/>
</dbReference>
<evidence type="ECO:0000256" key="1">
    <source>
        <dbReference type="ARBA" id="ARBA00022884"/>
    </source>
</evidence>
<keyword evidence="1 2" id="KW-0694">RNA-binding</keyword>
<dbReference type="GO" id="GO:0003729">
    <property type="term" value="F:mRNA binding"/>
    <property type="evidence" value="ECO:0007669"/>
    <property type="project" value="TreeGrafter"/>
</dbReference>
<sequence length="252" mass="27789">MANKLEKSLDDIIKSGRGRGGRQGSGRFENIWGQRRGGNSWRSSAGVQRGRGRGGRILEFRSRKVVNGAWKHNHFEGYGPRREGVARAVVRSPMGFTKLLISNLNFVVSDNDIQTLFAELGPLKKAVVHYDKTGRSLGTADIIFEHRSDAIKAIKQYHGVPLDGKPMNIQLITNETPAPPRKSIAAVFGGPPGNRKFGSRRGTSRGRPSRGFGGRGGNQRYQQRKPITPEDLDADLDAYIKEGSENNIIMNV</sequence>
<dbReference type="AlphaFoldDB" id="A0A834IXC9"/>
<dbReference type="CDD" id="cd12680">
    <property type="entry name" value="RRM_THOC4"/>
    <property type="match status" value="1"/>
</dbReference>
<dbReference type="Proteomes" id="UP000625711">
    <property type="component" value="Unassembled WGS sequence"/>
</dbReference>
<dbReference type="PANTHER" id="PTHR19965:SF82">
    <property type="entry name" value="THO COMPLEX SUBUNIT 4"/>
    <property type="match status" value="1"/>
</dbReference>
<dbReference type="InterPro" id="IPR035979">
    <property type="entry name" value="RBD_domain_sf"/>
</dbReference>
<dbReference type="InterPro" id="IPR000504">
    <property type="entry name" value="RRM_dom"/>
</dbReference>
<dbReference type="PROSITE" id="PS50102">
    <property type="entry name" value="RRM"/>
    <property type="match status" value="1"/>
</dbReference>
<proteinExistence type="predicted"/>
<comment type="caution">
    <text evidence="5">The sequence shown here is derived from an EMBL/GenBank/DDBJ whole genome shotgun (WGS) entry which is preliminary data.</text>
</comment>
<dbReference type="PANTHER" id="PTHR19965">
    <property type="entry name" value="RNA AND EXPORT FACTOR BINDING PROTEIN"/>
    <property type="match status" value="1"/>
</dbReference>
<reference evidence="5" key="1">
    <citation type="submission" date="2020-08" db="EMBL/GenBank/DDBJ databases">
        <title>Genome sequencing and assembly of the red palm weevil Rhynchophorus ferrugineus.</title>
        <authorList>
            <person name="Dias G.B."/>
            <person name="Bergman C.M."/>
            <person name="Manee M."/>
        </authorList>
    </citation>
    <scope>NUCLEOTIDE SEQUENCE</scope>
    <source>
        <strain evidence="5">AA-2017</strain>
        <tissue evidence="5">Whole larva</tissue>
    </source>
</reference>
<evidence type="ECO:0000313" key="6">
    <source>
        <dbReference type="Proteomes" id="UP000625711"/>
    </source>
</evidence>